<feature type="transmembrane region" description="Helical" evidence="13">
    <location>
        <begin position="103"/>
        <end position="131"/>
    </location>
</feature>
<comment type="cofactor">
    <cofactor evidence="1">
        <name>heme b</name>
        <dbReference type="ChEBI" id="CHEBI:60344"/>
    </cofactor>
</comment>
<dbReference type="GO" id="GO:0009055">
    <property type="term" value="F:electron transfer activity"/>
    <property type="evidence" value="ECO:0007669"/>
    <property type="project" value="InterPro"/>
</dbReference>
<dbReference type="InterPro" id="IPR011577">
    <property type="entry name" value="Cyt_b561_bac/Ni-Hgenase"/>
</dbReference>
<proteinExistence type="inferred from homology"/>
<dbReference type="PANTHER" id="PTHR30529">
    <property type="entry name" value="CYTOCHROME B561"/>
    <property type="match status" value="1"/>
</dbReference>
<dbReference type="PANTHER" id="PTHR30529:SF1">
    <property type="entry name" value="CYTOCHROME B561 HOMOLOG 2"/>
    <property type="match status" value="1"/>
</dbReference>
<evidence type="ECO:0000256" key="8">
    <source>
        <dbReference type="ARBA" id="ARBA00022982"/>
    </source>
</evidence>
<keyword evidence="5" id="KW-0349">Heme</keyword>
<dbReference type="GO" id="GO:0020037">
    <property type="term" value="F:heme binding"/>
    <property type="evidence" value="ECO:0007669"/>
    <property type="project" value="TreeGrafter"/>
</dbReference>
<evidence type="ECO:0000256" key="13">
    <source>
        <dbReference type="SAM" id="Phobius"/>
    </source>
</evidence>
<keyword evidence="10" id="KW-0408">Iron</keyword>
<reference evidence="16" key="1">
    <citation type="submission" date="2019-01" db="EMBL/GenBank/DDBJ databases">
        <title>Cytophagaceae bacterium strain CAR-16.</title>
        <authorList>
            <person name="Chen W.-M."/>
        </authorList>
    </citation>
    <scope>NUCLEOTIDE SEQUENCE [LARGE SCALE GENOMIC DNA]</scope>
    <source>
        <strain evidence="16">CHR27</strain>
    </source>
</reference>
<keyword evidence="16" id="KW-1185">Reference proteome</keyword>
<evidence type="ECO:0000256" key="10">
    <source>
        <dbReference type="ARBA" id="ARBA00023004"/>
    </source>
</evidence>
<feature type="domain" description="Cytochrome b561 bacterial/Ni-hydrogenase" evidence="14">
    <location>
        <begin position="15"/>
        <end position="182"/>
    </location>
</feature>
<evidence type="ECO:0000313" key="16">
    <source>
        <dbReference type="Proteomes" id="UP000290958"/>
    </source>
</evidence>
<evidence type="ECO:0000256" key="11">
    <source>
        <dbReference type="ARBA" id="ARBA00023136"/>
    </source>
</evidence>
<feature type="transmembrane region" description="Helical" evidence="13">
    <location>
        <begin position="21"/>
        <end position="39"/>
    </location>
</feature>
<keyword evidence="4" id="KW-1003">Cell membrane</keyword>
<evidence type="ECO:0000256" key="12">
    <source>
        <dbReference type="ARBA" id="ARBA00037975"/>
    </source>
</evidence>
<accession>A0A4Q1KFF5</accession>
<dbReference type="GO" id="GO:0046872">
    <property type="term" value="F:metal ion binding"/>
    <property type="evidence" value="ECO:0007669"/>
    <property type="project" value="UniProtKB-KW"/>
</dbReference>
<evidence type="ECO:0000256" key="2">
    <source>
        <dbReference type="ARBA" id="ARBA00004651"/>
    </source>
</evidence>
<evidence type="ECO:0000256" key="3">
    <source>
        <dbReference type="ARBA" id="ARBA00022448"/>
    </source>
</evidence>
<dbReference type="SUPFAM" id="SSF81342">
    <property type="entry name" value="Transmembrane di-heme cytochromes"/>
    <property type="match status" value="1"/>
</dbReference>
<comment type="subcellular location">
    <subcellularLocation>
        <location evidence="2">Cell membrane</location>
        <topology evidence="2">Multi-pass membrane protein</topology>
    </subcellularLocation>
</comment>
<comment type="caution">
    <text evidence="15">The sequence shown here is derived from an EMBL/GenBank/DDBJ whole genome shotgun (WGS) entry which is preliminary data.</text>
</comment>
<keyword evidence="11 13" id="KW-0472">Membrane</keyword>
<keyword evidence="3" id="KW-0813">Transport</keyword>
<feature type="transmembrane region" description="Helical" evidence="13">
    <location>
        <begin position="151"/>
        <end position="172"/>
    </location>
</feature>
<organism evidence="15 16">
    <name type="scientific">Sphingobium fluviale</name>
    <dbReference type="NCBI Taxonomy" id="2506423"/>
    <lineage>
        <taxon>Bacteria</taxon>
        <taxon>Pseudomonadati</taxon>
        <taxon>Pseudomonadota</taxon>
        <taxon>Alphaproteobacteria</taxon>
        <taxon>Sphingomonadales</taxon>
        <taxon>Sphingomonadaceae</taxon>
        <taxon>Sphingobium</taxon>
    </lineage>
</organism>
<dbReference type="Pfam" id="PF01292">
    <property type="entry name" value="Ni_hydr_CYTB"/>
    <property type="match status" value="1"/>
</dbReference>
<dbReference type="RefSeq" id="WP_129404733.1">
    <property type="nucleotide sequence ID" value="NZ_SBKP01000011.1"/>
</dbReference>
<dbReference type="OrthoDB" id="1247465at2"/>
<evidence type="ECO:0000313" key="15">
    <source>
        <dbReference type="EMBL" id="RXR27704.1"/>
    </source>
</evidence>
<keyword evidence="8" id="KW-0249">Electron transport</keyword>
<name>A0A4Q1KFF5_9SPHN</name>
<sequence>MQTNSAASNQEQMDRYARPRALMHWLLALIVILMLAGGLKGIAPLDDADPAKVGVLRLHVMMGLTTLAIFLIYAITAVVFRAPRKATSGSGALDLLAKAVHIVLRLGVLVMLASGMATVKISGLGDILFATEAGELPTHLASLPSAQVHAWAARFLLVLIGLHVVGAAYHQLVLRDRLLSRMALWGRTNKPQD</sequence>
<comment type="similarity">
    <text evidence="12">Belongs to the cytochrome b561 family.</text>
</comment>
<evidence type="ECO:0000256" key="5">
    <source>
        <dbReference type="ARBA" id="ARBA00022617"/>
    </source>
</evidence>
<feature type="transmembrane region" description="Helical" evidence="13">
    <location>
        <begin position="59"/>
        <end position="82"/>
    </location>
</feature>
<evidence type="ECO:0000256" key="4">
    <source>
        <dbReference type="ARBA" id="ARBA00022475"/>
    </source>
</evidence>
<keyword evidence="7" id="KW-0479">Metal-binding</keyword>
<dbReference type="GO" id="GO:0022904">
    <property type="term" value="P:respiratory electron transport chain"/>
    <property type="evidence" value="ECO:0007669"/>
    <property type="project" value="InterPro"/>
</dbReference>
<dbReference type="Proteomes" id="UP000290958">
    <property type="component" value="Unassembled WGS sequence"/>
</dbReference>
<evidence type="ECO:0000256" key="1">
    <source>
        <dbReference type="ARBA" id="ARBA00001970"/>
    </source>
</evidence>
<dbReference type="AlphaFoldDB" id="A0A4Q1KFF5"/>
<dbReference type="InterPro" id="IPR016174">
    <property type="entry name" value="Di-haem_cyt_TM"/>
</dbReference>
<evidence type="ECO:0000256" key="7">
    <source>
        <dbReference type="ARBA" id="ARBA00022723"/>
    </source>
</evidence>
<gene>
    <name evidence="15" type="ORF">EQG66_11480</name>
</gene>
<evidence type="ECO:0000256" key="6">
    <source>
        <dbReference type="ARBA" id="ARBA00022692"/>
    </source>
</evidence>
<dbReference type="InterPro" id="IPR052168">
    <property type="entry name" value="Cytochrome_b561_oxidase"/>
</dbReference>
<evidence type="ECO:0000256" key="9">
    <source>
        <dbReference type="ARBA" id="ARBA00022989"/>
    </source>
</evidence>
<protein>
    <recommendedName>
        <fullName evidence="14">Cytochrome b561 bacterial/Ni-hydrogenase domain-containing protein</fullName>
    </recommendedName>
</protein>
<keyword evidence="6 13" id="KW-0812">Transmembrane</keyword>
<keyword evidence="9 13" id="KW-1133">Transmembrane helix</keyword>
<evidence type="ECO:0000259" key="14">
    <source>
        <dbReference type="Pfam" id="PF01292"/>
    </source>
</evidence>
<dbReference type="EMBL" id="SBKP01000011">
    <property type="protein sequence ID" value="RXR27704.1"/>
    <property type="molecule type" value="Genomic_DNA"/>
</dbReference>
<dbReference type="GO" id="GO:0005886">
    <property type="term" value="C:plasma membrane"/>
    <property type="evidence" value="ECO:0007669"/>
    <property type="project" value="UniProtKB-SubCell"/>
</dbReference>